<evidence type="ECO:0000313" key="4">
    <source>
        <dbReference type="EMBL" id="SDW79106.1"/>
    </source>
</evidence>
<dbReference type="InterPro" id="IPR010611">
    <property type="entry name" value="3D_dom"/>
</dbReference>
<dbReference type="InterPro" id="IPR018392">
    <property type="entry name" value="LysM"/>
</dbReference>
<dbReference type="CDD" id="cd14667">
    <property type="entry name" value="3D_containing_proteins"/>
    <property type="match status" value="1"/>
</dbReference>
<feature type="domain" description="LysM" evidence="3">
    <location>
        <begin position="40"/>
        <end position="84"/>
    </location>
</feature>
<dbReference type="GO" id="GO:0009254">
    <property type="term" value="P:peptidoglycan turnover"/>
    <property type="evidence" value="ECO:0007669"/>
    <property type="project" value="InterPro"/>
</dbReference>
<dbReference type="GO" id="GO:0004553">
    <property type="term" value="F:hydrolase activity, hydrolyzing O-glycosyl compounds"/>
    <property type="evidence" value="ECO:0007669"/>
    <property type="project" value="InterPro"/>
</dbReference>
<dbReference type="RefSeq" id="WP_091738646.1">
    <property type="nucleotide sequence ID" value="NZ_FNNQ01000006.1"/>
</dbReference>
<dbReference type="InterPro" id="IPR036908">
    <property type="entry name" value="RlpA-like_sf"/>
</dbReference>
<dbReference type="STRING" id="1048340.SAMN05444487_106108"/>
<dbReference type="Pfam" id="PF01476">
    <property type="entry name" value="LysM"/>
    <property type="match status" value="1"/>
</dbReference>
<feature type="transmembrane region" description="Helical" evidence="2">
    <location>
        <begin position="7"/>
        <end position="26"/>
    </location>
</feature>
<evidence type="ECO:0000313" key="5">
    <source>
        <dbReference type="Proteomes" id="UP000198534"/>
    </source>
</evidence>
<sequence>MVVSRRMTGFLCAAGVLTWVIFHGWFPDGVGRVNAREGQKTVRVEKGDTVYKIAHENGTNVGTLTRINGLKNPSLIRVGQELRIPGKEEAVKKVKTASKTVPTMVRGKSLGEFTLTAYTAGPESTGKKPQDDSYGVTSSGTQVADGVTIAVDPDVIPIGSRVYIEGIGYRVAQDIGSAIQDKRIDIYMSDLEKARQFGVKKNVRVELVE</sequence>
<dbReference type="SMART" id="SM00257">
    <property type="entry name" value="LysM"/>
    <property type="match status" value="1"/>
</dbReference>
<dbReference type="InterPro" id="IPR051933">
    <property type="entry name" value="Resuscitation_pf_RpfB"/>
</dbReference>
<dbReference type="Pfam" id="PF06725">
    <property type="entry name" value="3D"/>
    <property type="match status" value="1"/>
</dbReference>
<reference evidence="4 5" key="1">
    <citation type="submission" date="2016-10" db="EMBL/GenBank/DDBJ databases">
        <authorList>
            <person name="de Groot N.N."/>
        </authorList>
    </citation>
    <scope>NUCLEOTIDE SEQUENCE [LARGE SCALE GENOMIC DNA]</scope>
    <source>
        <strain evidence="4 5">DSM 45610</strain>
    </source>
</reference>
<dbReference type="Gene3D" id="2.40.40.10">
    <property type="entry name" value="RlpA-like domain"/>
    <property type="match status" value="1"/>
</dbReference>
<name>A0A1H2WF46_9BACL</name>
<dbReference type="OrthoDB" id="9798935at2"/>
<dbReference type="GO" id="GO:0019867">
    <property type="term" value="C:outer membrane"/>
    <property type="evidence" value="ECO:0007669"/>
    <property type="project" value="InterPro"/>
</dbReference>
<dbReference type="PROSITE" id="PS51782">
    <property type="entry name" value="LYSM"/>
    <property type="match status" value="1"/>
</dbReference>
<dbReference type="CDD" id="cd00118">
    <property type="entry name" value="LysM"/>
    <property type="match status" value="1"/>
</dbReference>
<organism evidence="4 5">
    <name type="scientific">Marininema mesophilum</name>
    <dbReference type="NCBI Taxonomy" id="1048340"/>
    <lineage>
        <taxon>Bacteria</taxon>
        <taxon>Bacillati</taxon>
        <taxon>Bacillota</taxon>
        <taxon>Bacilli</taxon>
        <taxon>Bacillales</taxon>
        <taxon>Thermoactinomycetaceae</taxon>
        <taxon>Marininema</taxon>
    </lineage>
</organism>
<protein>
    <submittedName>
        <fullName evidence="4">3D (Asp-Asp-Asp) domain-containing protein</fullName>
    </submittedName>
</protein>
<keyword evidence="2" id="KW-0812">Transmembrane</keyword>
<evidence type="ECO:0000256" key="1">
    <source>
        <dbReference type="ARBA" id="ARBA00022729"/>
    </source>
</evidence>
<proteinExistence type="predicted"/>
<dbReference type="InterPro" id="IPR059180">
    <property type="entry name" value="3D_YorM"/>
</dbReference>
<dbReference type="PANTHER" id="PTHR39160">
    <property type="entry name" value="CELL WALL-BINDING PROTEIN YOCH"/>
    <property type="match status" value="1"/>
</dbReference>
<dbReference type="SUPFAM" id="SSF50685">
    <property type="entry name" value="Barwin-like endoglucanases"/>
    <property type="match status" value="1"/>
</dbReference>
<dbReference type="PANTHER" id="PTHR39160:SF4">
    <property type="entry name" value="RESUSCITATION-PROMOTING FACTOR RPFB"/>
    <property type="match status" value="1"/>
</dbReference>
<keyword evidence="2" id="KW-1133">Transmembrane helix</keyword>
<accession>A0A1H2WF46</accession>
<dbReference type="SUPFAM" id="SSF54106">
    <property type="entry name" value="LysM domain"/>
    <property type="match status" value="1"/>
</dbReference>
<evidence type="ECO:0000256" key="2">
    <source>
        <dbReference type="SAM" id="Phobius"/>
    </source>
</evidence>
<dbReference type="InterPro" id="IPR036779">
    <property type="entry name" value="LysM_dom_sf"/>
</dbReference>
<dbReference type="Gene3D" id="3.10.350.10">
    <property type="entry name" value="LysM domain"/>
    <property type="match status" value="1"/>
</dbReference>
<dbReference type="EMBL" id="FNNQ01000006">
    <property type="protein sequence ID" value="SDW79106.1"/>
    <property type="molecule type" value="Genomic_DNA"/>
</dbReference>
<gene>
    <name evidence="4" type="ORF">SAMN05444487_106108</name>
</gene>
<keyword evidence="5" id="KW-1185">Reference proteome</keyword>
<keyword evidence="2" id="KW-0472">Membrane</keyword>
<dbReference type="AlphaFoldDB" id="A0A1H2WF46"/>
<evidence type="ECO:0000259" key="3">
    <source>
        <dbReference type="PROSITE" id="PS51782"/>
    </source>
</evidence>
<dbReference type="Proteomes" id="UP000198534">
    <property type="component" value="Unassembled WGS sequence"/>
</dbReference>
<keyword evidence="1" id="KW-0732">Signal</keyword>